<accession>A0A4R4T544</accession>
<evidence type="ECO:0000256" key="7">
    <source>
        <dbReference type="ARBA" id="ARBA00022989"/>
    </source>
</evidence>
<dbReference type="Gene3D" id="3.40.50.300">
    <property type="entry name" value="P-loop containing nucleotide triphosphate hydrolases"/>
    <property type="match status" value="1"/>
</dbReference>
<feature type="domain" description="ABC transporter" evidence="11">
    <location>
        <begin position="465"/>
        <end position="703"/>
    </location>
</feature>
<reference evidence="13 14" key="1">
    <citation type="submission" date="2019-03" db="EMBL/GenBank/DDBJ databases">
        <title>Draft genome sequences of novel Actinobacteria.</title>
        <authorList>
            <person name="Sahin N."/>
            <person name="Ay H."/>
            <person name="Saygin H."/>
        </authorList>
    </citation>
    <scope>NUCLEOTIDE SEQUENCE [LARGE SCALE GENOMIC DNA]</scope>
    <source>
        <strain evidence="13 14">DSM 41900</strain>
    </source>
</reference>
<dbReference type="PROSITE" id="PS50929">
    <property type="entry name" value="ABC_TM1F"/>
    <property type="match status" value="1"/>
</dbReference>
<keyword evidence="4 10" id="KW-0812">Transmembrane</keyword>
<feature type="transmembrane region" description="Helical" evidence="10">
    <location>
        <begin position="130"/>
        <end position="155"/>
    </location>
</feature>
<evidence type="ECO:0000256" key="6">
    <source>
        <dbReference type="ARBA" id="ARBA00022840"/>
    </source>
</evidence>
<dbReference type="InterPro" id="IPR017871">
    <property type="entry name" value="ABC_transporter-like_CS"/>
</dbReference>
<dbReference type="SUPFAM" id="SSF52540">
    <property type="entry name" value="P-loop containing nucleoside triphosphate hydrolases"/>
    <property type="match status" value="1"/>
</dbReference>
<evidence type="ECO:0000259" key="12">
    <source>
        <dbReference type="PROSITE" id="PS50929"/>
    </source>
</evidence>
<keyword evidence="14" id="KW-1185">Reference proteome</keyword>
<dbReference type="SMART" id="SM00382">
    <property type="entry name" value="AAA"/>
    <property type="match status" value="1"/>
</dbReference>
<evidence type="ECO:0000256" key="3">
    <source>
        <dbReference type="ARBA" id="ARBA00022475"/>
    </source>
</evidence>
<dbReference type="CDD" id="cd18543">
    <property type="entry name" value="ABC_6TM_Rv0194_D1_like"/>
    <property type="match status" value="1"/>
</dbReference>
<keyword evidence="8 10" id="KW-0472">Membrane</keyword>
<evidence type="ECO:0000259" key="11">
    <source>
        <dbReference type="PROSITE" id="PS50893"/>
    </source>
</evidence>
<feature type="transmembrane region" description="Helical" evidence="10">
    <location>
        <begin position="240"/>
        <end position="264"/>
    </location>
</feature>
<evidence type="ECO:0000256" key="8">
    <source>
        <dbReference type="ARBA" id="ARBA00023136"/>
    </source>
</evidence>
<dbReference type="PROSITE" id="PS50893">
    <property type="entry name" value="ABC_TRANSPORTER_2"/>
    <property type="match status" value="1"/>
</dbReference>
<keyword evidence="7 10" id="KW-1133">Transmembrane helix</keyword>
<dbReference type="Gene3D" id="1.20.1560.10">
    <property type="entry name" value="ABC transporter type 1, transmembrane domain"/>
    <property type="match status" value="1"/>
</dbReference>
<feature type="transmembrane region" description="Helical" evidence="10">
    <location>
        <begin position="270"/>
        <end position="288"/>
    </location>
</feature>
<evidence type="ECO:0000256" key="2">
    <source>
        <dbReference type="ARBA" id="ARBA00022448"/>
    </source>
</evidence>
<protein>
    <submittedName>
        <fullName evidence="13">ABC transporter ATP-binding protein</fullName>
    </submittedName>
</protein>
<evidence type="ECO:0000256" key="9">
    <source>
        <dbReference type="SAM" id="MobiDB-lite"/>
    </source>
</evidence>
<dbReference type="PROSITE" id="PS00211">
    <property type="entry name" value="ABC_TRANSPORTER_1"/>
    <property type="match status" value="1"/>
</dbReference>
<dbReference type="OrthoDB" id="9806127at2"/>
<dbReference type="GO" id="GO:0005886">
    <property type="term" value="C:plasma membrane"/>
    <property type="evidence" value="ECO:0007669"/>
    <property type="project" value="UniProtKB-SubCell"/>
</dbReference>
<feature type="region of interest" description="Disordered" evidence="9">
    <location>
        <begin position="69"/>
        <end position="89"/>
    </location>
</feature>
<dbReference type="EMBL" id="SMKI01000331">
    <property type="protein sequence ID" value="TDC69643.1"/>
    <property type="molecule type" value="Genomic_DNA"/>
</dbReference>
<evidence type="ECO:0000256" key="5">
    <source>
        <dbReference type="ARBA" id="ARBA00022741"/>
    </source>
</evidence>
<evidence type="ECO:0000256" key="1">
    <source>
        <dbReference type="ARBA" id="ARBA00004651"/>
    </source>
</evidence>
<keyword evidence="5" id="KW-0547">Nucleotide-binding</keyword>
<keyword evidence="3" id="KW-1003">Cell membrane</keyword>
<name>A0A4R4T544_9ACTN</name>
<dbReference type="PANTHER" id="PTHR43394">
    <property type="entry name" value="ATP-DEPENDENT PERMEASE MDL1, MITOCHONDRIAL"/>
    <property type="match status" value="1"/>
</dbReference>
<feature type="transmembrane region" description="Helical" evidence="10">
    <location>
        <begin position="348"/>
        <end position="375"/>
    </location>
</feature>
<dbReference type="InterPro" id="IPR011527">
    <property type="entry name" value="ABC1_TM_dom"/>
</dbReference>
<dbReference type="AlphaFoldDB" id="A0A4R4T544"/>
<evidence type="ECO:0000313" key="13">
    <source>
        <dbReference type="EMBL" id="TDC69643.1"/>
    </source>
</evidence>
<dbReference type="Pfam" id="PF00005">
    <property type="entry name" value="ABC_tran"/>
    <property type="match status" value="1"/>
</dbReference>
<sequence length="712" mass="74744">MHLSGESLGTIRSSHDWVAGLRFFTPLRGIPPGAFGHTPRGALRGPSAGSGALAGATFGALSRSLRGPTVTRGEFTTEPGKAGDRPNRRRYRSLPTPALVVELLADTPQRSTARSLLRLWPYVRPVRGQVFLAMLLAVVASCLALVMPLVLKWLVDGPVSDGNAAGVWLGGGVLLLLGVVEAGIFGVRRWLTARPLAAVEASMRESLHDHLLRLPVAFHDRWSSGQFVSRGTTDLASLQGFLAVALPFLVVNGVTLLVGCVLLLAQQWSLGLVLLAPVVPVLALCSFLETRFALAARQARERTADLTTMAEESVLGVRVVKSFGHHRGLTRAFRESARRIRGTELAKARLLAALSTILAVLPDASLGAVLVLGAVRVADGELSAGTLLAFLAIALELRPAVASTGSLLAMSSDAATAADRYFEVMEQPTPADDARAHRVTVSAGPETRAESEAGATAAGATAADVVFASVEFRYPDAPPGEPAVLRDVSLRIAPGETVALVGATGSGKSTLVALVPRLHEPTGGRILLDGTDVTALTRAELRRQVSVAFEEPTLFSATVAENVLLGAEHADEADLDRALDIAQADGFVRALPDGALTHVGEQGMSLSGGQRQRLALARAIVGRPRLLVLDDPLSALDIHTESLVEAALRRVLATTTALVVAHRPSTVLLADRVALLSGGRITAVGTHDDLLRTHPEYASLMSPVAADGGGTR</sequence>
<feature type="transmembrane region" description="Helical" evidence="10">
    <location>
        <begin position="167"/>
        <end position="187"/>
    </location>
</feature>
<evidence type="ECO:0000256" key="4">
    <source>
        <dbReference type="ARBA" id="ARBA00022692"/>
    </source>
</evidence>
<dbReference type="InterPro" id="IPR039421">
    <property type="entry name" value="Type_1_exporter"/>
</dbReference>
<dbReference type="InterPro" id="IPR003439">
    <property type="entry name" value="ABC_transporter-like_ATP-bd"/>
</dbReference>
<comment type="subcellular location">
    <subcellularLocation>
        <location evidence="1">Cell membrane</location>
        <topology evidence="1">Multi-pass membrane protein</topology>
    </subcellularLocation>
</comment>
<dbReference type="GO" id="GO:0016887">
    <property type="term" value="F:ATP hydrolysis activity"/>
    <property type="evidence" value="ECO:0007669"/>
    <property type="project" value="InterPro"/>
</dbReference>
<dbReference type="PANTHER" id="PTHR43394:SF1">
    <property type="entry name" value="ATP-BINDING CASSETTE SUB-FAMILY B MEMBER 10, MITOCHONDRIAL"/>
    <property type="match status" value="1"/>
</dbReference>
<dbReference type="SUPFAM" id="SSF90123">
    <property type="entry name" value="ABC transporter transmembrane region"/>
    <property type="match status" value="1"/>
</dbReference>
<gene>
    <name evidence="13" type="ORF">E1283_25695</name>
</gene>
<dbReference type="Proteomes" id="UP000295345">
    <property type="component" value="Unassembled WGS sequence"/>
</dbReference>
<comment type="caution">
    <text evidence="13">The sequence shown here is derived from an EMBL/GenBank/DDBJ whole genome shotgun (WGS) entry which is preliminary data.</text>
</comment>
<organism evidence="13 14">
    <name type="scientific">Streptomyces hainanensis</name>
    <dbReference type="NCBI Taxonomy" id="402648"/>
    <lineage>
        <taxon>Bacteria</taxon>
        <taxon>Bacillati</taxon>
        <taxon>Actinomycetota</taxon>
        <taxon>Actinomycetes</taxon>
        <taxon>Kitasatosporales</taxon>
        <taxon>Streptomycetaceae</taxon>
        <taxon>Streptomyces</taxon>
    </lineage>
</organism>
<dbReference type="InterPro" id="IPR027417">
    <property type="entry name" value="P-loop_NTPase"/>
</dbReference>
<dbReference type="GO" id="GO:0015421">
    <property type="term" value="F:ABC-type oligopeptide transporter activity"/>
    <property type="evidence" value="ECO:0007669"/>
    <property type="project" value="TreeGrafter"/>
</dbReference>
<evidence type="ECO:0000313" key="14">
    <source>
        <dbReference type="Proteomes" id="UP000295345"/>
    </source>
</evidence>
<dbReference type="Pfam" id="PF00664">
    <property type="entry name" value="ABC_membrane"/>
    <property type="match status" value="1"/>
</dbReference>
<dbReference type="GO" id="GO:0005524">
    <property type="term" value="F:ATP binding"/>
    <property type="evidence" value="ECO:0007669"/>
    <property type="project" value="UniProtKB-KW"/>
</dbReference>
<keyword evidence="6 13" id="KW-0067">ATP-binding</keyword>
<dbReference type="InterPro" id="IPR003593">
    <property type="entry name" value="AAA+_ATPase"/>
</dbReference>
<dbReference type="FunFam" id="3.40.50.300:FF:000854">
    <property type="entry name" value="Multidrug ABC transporter ATP-binding protein"/>
    <property type="match status" value="1"/>
</dbReference>
<keyword evidence="2" id="KW-0813">Transport</keyword>
<dbReference type="InterPro" id="IPR036640">
    <property type="entry name" value="ABC1_TM_sf"/>
</dbReference>
<feature type="domain" description="ABC transmembrane type-1" evidence="12">
    <location>
        <begin position="131"/>
        <end position="413"/>
    </location>
</feature>
<proteinExistence type="predicted"/>
<evidence type="ECO:0000256" key="10">
    <source>
        <dbReference type="SAM" id="Phobius"/>
    </source>
</evidence>